<evidence type="ECO:0000313" key="1">
    <source>
        <dbReference type="EMBL" id="ATA89159.1"/>
    </source>
</evidence>
<sequence>MKTTIKKISKNKLMNEINIKPYKSVGNFHFGKTQKEIITQFGEASKVEIDNIMQRITEFRNAQELIYDKKGNDYILNQVICLKDTTPMIENRDIFSLGLEKLKEIDNDFVEGKQYTTFRTLGICLGGFGKKKIPEKRLLIAFSREKLAFYEDFTIV</sequence>
<organism evidence="1 2">
    <name type="scientific">Capnocytophaga stomatis</name>
    <dbReference type="NCBI Taxonomy" id="1848904"/>
    <lineage>
        <taxon>Bacteria</taxon>
        <taxon>Pseudomonadati</taxon>
        <taxon>Bacteroidota</taxon>
        <taxon>Flavobacteriia</taxon>
        <taxon>Flavobacteriales</taxon>
        <taxon>Flavobacteriaceae</taxon>
        <taxon>Capnocytophaga</taxon>
    </lineage>
</organism>
<evidence type="ECO:0000313" key="2">
    <source>
        <dbReference type="Proteomes" id="UP000217348"/>
    </source>
</evidence>
<dbReference type="EMBL" id="CP022387">
    <property type="protein sequence ID" value="ATA89159.1"/>
    <property type="molecule type" value="Genomic_DNA"/>
</dbReference>
<accession>A0A250FVF8</accession>
<gene>
    <name evidence="1" type="ORF">CGC58_05145</name>
</gene>
<dbReference type="KEGG" id="csto:CGC58_05145"/>
<name>A0A250FVF8_9FLAO</name>
<dbReference type="Proteomes" id="UP000217348">
    <property type="component" value="Chromosome"/>
</dbReference>
<protein>
    <submittedName>
        <fullName evidence="1">CTP synthase</fullName>
    </submittedName>
</protein>
<proteinExistence type="predicted"/>
<reference evidence="2" key="1">
    <citation type="submission" date="2017-06" db="EMBL/GenBank/DDBJ databases">
        <title>Capnocytophaga spp. assemblies.</title>
        <authorList>
            <person name="Gulvik C.A."/>
        </authorList>
    </citation>
    <scope>NUCLEOTIDE SEQUENCE [LARGE SCALE GENOMIC DNA]</scope>
    <source>
        <strain evidence="2">H2177</strain>
    </source>
</reference>
<dbReference type="AlphaFoldDB" id="A0A250FVF8"/>